<dbReference type="OrthoDB" id="9781337at2"/>
<dbReference type="AlphaFoldDB" id="A0A1C4BC56"/>
<comment type="similarity">
    <text evidence="3">Belongs to the ABC transporter superfamily. Outer membrane lipopolysaccharide export (TC 1.B.42) family.</text>
</comment>
<sequence length="241" mass="26932">MPILKAENLAKVYKKRRVVEDVSLTVNSGEIVGLLGPNGAGKTTTFYMVVGIVTLNAGKIYLDDHDISILPLHERAQKGIGYLPQEASIFRKLSVIDNIMAILETRKDIDKNEKINRAEELLEEFHITHIRDSIGQSLSGGERRRVEIARALAANPKFILLDEPFAGVDPISVIDIKSIIKHLRDRGLGVLITDHNVRETLDVCERAYIVNKGHLIAEGSPSDILSNEYVKRVYLGNEFRL</sequence>
<keyword evidence="5" id="KW-0813">Transport</keyword>
<dbReference type="GO" id="GO:0055085">
    <property type="term" value="P:transmembrane transport"/>
    <property type="evidence" value="ECO:0007669"/>
    <property type="project" value="InterPro"/>
</dbReference>
<evidence type="ECO:0000256" key="6">
    <source>
        <dbReference type="ARBA" id="ARBA00022475"/>
    </source>
</evidence>
<protein>
    <recommendedName>
        <fullName evidence="4">Lipopolysaccharide export system ATP-binding protein LptB</fullName>
    </recommendedName>
</protein>
<evidence type="ECO:0000259" key="15">
    <source>
        <dbReference type="PROSITE" id="PS50893"/>
    </source>
</evidence>
<dbReference type="STRING" id="1798183.GA0061080_10198"/>
<dbReference type="Pfam" id="PF00005">
    <property type="entry name" value="ABC_tran"/>
    <property type="match status" value="1"/>
</dbReference>
<keyword evidence="9" id="KW-0547">Nucleotide-binding</keyword>
<dbReference type="InterPro" id="IPR027417">
    <property type="entry name" value="P-loop_NTPase"/>
</dbReference>
<evidence type="ECO:0000256" key="1">
    <source>
        <dbReference type="ARBA" id="ARBA00004496"/>
    </source>
</evidence>
<reference evidence="17" key="1">
    <citation type="submission" date="2016-08" db="EMBL/GenBank/DDBJ databases">
        <authorList>
            <person name="Varghese N."/>
            <person name="Submissions Spin"/>
        </authorList>
    </citation>
    <scope>NUCLEOTIDE SEQUENCE [LARGE SCALE GENOMIC DNA]</scope>
    <source>
        <strain evidence="17">R-53144</strain>
    </source>
</reference>
<evidence type="ECO:0000256" key="7">
    <source>
        <dbReference type="ARBA" id="ARBA00022490"/>
    </source>
</evidence>
<evidence type="ECO:0000256" key="13">
    <source>
        <dbReference type="ARBA" id="ARBA00024818"/>
    </source>
</evidence>
<dbReference type="RefSeq" id="WP_091122864.1">
    <property type="nucleotide sequence ID" value="NZ_FMBA01000019.1"/>
</dbReference>
<evidence type="ECO:0000313" key="16">
    <source>
        <dbReference type="EMBL" id="SCC04420.1"/>
    </source>
</evidence>
<evidence type="ECO:0000256" key="12">
    <source>
        <dbReference type="ARBA" id="ARBA00023136"/>
    </source>
</evidence>
<evidence type="ECO:0000256" key="11">
    <source>
        <dbReference type="ARBA" id="ARBA00022967"/>
    </source>
</evidence>
<dbReference type="InterPro" id="IPR003439">
    <property type="entry name" value="ABC_transporter-like_ATP-bd"/>
</dbReference>
<keyword evidence="11" id="KW-1278">Translocase</keyword>
<proteinExistence type="inferred from homology"/>
<evidence type="ECO:0000256" key="14">
    <source>
        <dbReference type="ARBA" id="ARBA00026081"/>
    </source>
</evidence>
<keyword evidence="17" id="KW-1185">Reference proteome</keyword>
<dbReference type="GO" id="GO:0043190">
    <property type="term" value="C:ATP-binding cassette (ABC) transporter complex"/>
    <property type="evidence" value="ECO:0007669"/>
    <property type="project" value="InterPro"/>
</dbReference>
<dbReference type="SMART" id="SM00382">
    <property type="entry name" value="AAA"/>
    <property type="match status" value="1"/>
</dbReference>
<dbReference type="FunFam" id="3.40.50.300:FF:000151">
    <property type="entry name" value="Lipopolysaccharide ABC transporter ATP-binding protein"/>
    <property type="match status" value="1"/>
</dbReference>
<name>A0A1C4BC56_9GAMM</name>
<feature type="domain" description="ABC transporter" evidence="15">
    <location>
        <begin position="4"/>
        <end position="237"/>
    </location>
</feature>
<dbReference type="NCBIfam" id="NF008144">
    <property type="entry name" value="PRK10895.1"/>
    <property type="match status" value="1"/>
</dbReference>
<comment type="subcellular location">
    <subcellularLocation>
        <location evidence="2">Cell inner membrane</location>
        <topology evidence="2">Peripheral membrane protein</topology>
        <orientation evidence="2">Cytoplasmic side</orientation>
    </subcellularLocation>
    <subcellularLocation>
        <location evidence="1">Cytoplasm</location>
    </subcellularLocation>
</comment>
<dbReference type="EMBL" id="FMBA01000019">
    <property type="protein sequence ID" value="SCC04420.1"/>
    <property type="molecule type" value="Genomic_DNA"/>
</dbReference>
<dbReference type="InterPro" id="IPR051120">
    <property type="entry name" value="ABC_AA/LPS_Transport"/>
</dbReference>
<dbReference type="SUPFAM" id="SSF52540">
    <property type="entry name" value="P-loop containing nucleoside triphosphate hydrolases"/>
    <property type="match status" value="1"/>
</dbReference>
<comment type="subunit">
    <text evidence="14">Component of the lipopolysaccharide transport and assembly complex. The LptBFG transporter is composed of two ATP-binding proteins (LptB) and two transmembrane proteins (LptF and LptG).</text>
</comment>
<comment type="function">
    <text evidence="13">Part of the ABC transporter complex LptBFG involved in the translocation of lipopolysaccharide (LPS) from the inner membrane to the outer membrane. Probably responsible for energy coupling to the transport system.</text>
</comment>
<dbReference type="InterPro" id="IPR017871">
    <property type="entry name" value="ABC_transporter-like_CS"/>
</dbReference>
<dbReference type="InterPro" id="IPR003593">
    <property type="entry name" value="AAA+_ATPase"/>
</dbReference>
<dbReference type="Gene3D" id="3.40.50.300">
    <property type="entry name" value="P-loop containing nucleotide triphosphate hydrolases"/>
    <property type="match status" value="1"/>
</dbReference>
<dbReference type="Proteomes" id="UP000199698">
    <property type="component" value="Unassembled WGS sequence"/>
</dbReference>
<dbReference type="NCBIfam" id="TIGR04406">
    <property type="entry name" value="LPS_export_lptB"/>
    <property type="match status" value="1"/>
</dbReference>
<evidence type="ECO:0000256" key="5">
    <source>
        <dbReference type="ARBA" id="ARBA00022448"/>
    </source>
</evidence>
<keyword evidence="10 16" id="KW-0067">ATP-binding</keyword>
<evidence type="ECO:0000256" key="4">
    <source>
        <dbReference type="ARBA" id="ARBA00017803"/>
    </source>
</evidence>
<dbReference type="PANTHER" id="PTHR45772:SF10">
    <property type="entry name" value="LIPOPOLYSACCHARIDE EXPORT SYSTEM ATP-BINDING PROTEIN LPTB"/>
    <property type="match status" value="1"/>
</dbReference>
<dbReference type="PANTHER" id="PTHR45772">
    <property type="entry name" value="CONSERVED COMPONENT OF ABC TRANSPORTER FOR NATURAL AMINO ACIDS-RELATED"/>
    <property type="match status" value="1"/>
</dbReference>
<evidence type="ECO:0000256" key="10">
    <source>
        <dbReference type="ARBA" id="ARBA00022840"/>
    </source>
</evidence>
<dbReference type="CDD" id="cd03218">
    <property type="entry name" value="ABC_YhbG"/>
    <property type="match status" value="1"/>
</dbReference>
<evidence type="ECO:0000256" key="9">
    <source>
        <dbReference type="ARBA" id="ARBA00022741"/>
    </source>
</evidence>
<dbReference type="PROSITE" id="PS00211">
    <property type="entry name" value="ABC_TRANSPORTER_1"/>
    <property type="match status" value="1"/>
</dbReference>
<keyword evidence="7" id="KW-0963">Cytoplasm</keyword>
<dbReference type="InterPro" id="IPR030921">
    <property type="entry name" value="LPS_export_LptB"/>
</dbReference>
<gene>
    <name evidence="16" type="ORF">GA0061080_10198</name>
</gene>
<dbReference type="Pfam" id="PF12399">
    <property type="entry name" value="BCA_ABC_TP_C"/>
    <property type="match status" value="1"/>
</dbReference>
<evidence type="ECO:0000313" key="17">
    <source>
        <dbReference type="Proteomes" id="UP000199698"/>
    </source>
</evidence>
<keyword evidence="8" id="KW-0997">Cell inner membrane</keyword>
<dbReference type="GO" id="GO:0016887">
    <property type="term" value="F:ATP hydrolysis activity"/>
    <property type="evidence" value="ECO:0007669"/>
    <property type="project" value="InterPro"/>
</dbReference>
<dbReference type="GO" id="GO:0005737">
    <property type="term" value="C:cytoplasm"/>
    <property type="evidence" value="ECO:0007669"/>
    <property type="project" value="UniProtKB-SubCell"/>
</dbReference>
<dbReference type="InterPro" id="IPR032823">
    <property type="entry name" value="BCA_ABC_TP_C"/>
</dbReference>
<keyword evidence="6" id="KW-1003">Cell membrane</keyword>
<dbReference type="PROSITE" id="PS50893">
    <property type="entry name" value="ABC_TRANSPORTER_2"/>
    <property type="match status" value="1"/>
</dbReference>
<keyword evidence="12" id="KW-0472">Membrane</keyword>
<evidence type="ECO:0000256" key="8">
    <source>
        <dbReference type="ARBA" id="ARBA00022519"/>
    </source>
</evidence>
<evidence type="ECO:0000256" key="2">
    <source>
        <dbReference type="ARBA" id="ARBA00004515"/>
    </source>
</evidence>
<evidence type="ECO:0000256" key="3">
    <source>
        <dbReference type="ARBA" id="ARBA00010865"/>
    </source>
</evidence>
<accession>A0A1C4BC56</accession>
<dbReference type="GO" id="GO:0005524">
    <property type="term" value="F:ATP binding"/>
    <property type="evidence" value="ECO:0007669"/>
    <property type="project" value="UniProtKB-KW"/>
</dbReference>
<organism evidence="16 17">
    <name type="scientific">Gilliamella intestini</name>
    <dbReference type="NCBI Taxonomy" id="1798183"/>
    <lineage>
        <taxon>Bacteria</taxon>
        <taxon>Pseudomonadati</taxon>
        <taxon>Pseudomonadota</taxon>
        <taxon>Gammaproteobacteria</taxon>
        <taxon>Orbales</taxon>
        <taxon>Orbaceae</taxon>
        <taxon>Gilliamella</taxon>
    </lineage>
</organism>